<reference evidence="2" key="1">
    <citation type="submission" date="2022-07" db="EMBL/GenBank/DDBJ databases">
        <title>Fungi with potential for degradation of polypropylene.</title>
        <authorList>
            <person name="Gostincar C."/>
        </authorList>
    </citation>
    <scope>NUCLEOTIDE SEQUENCE</scope>
    <source>
        <strain evidence="2">EXF-13287</strain>
    </source>
</reference>
<evidence type="ECO:0000256" key="1">
    <source>
        <dbReference type="SAM" id="SignalP"/>
    </source>
</evidence>
<sequence length="358" mass="40005">MKAVTLKRVLLSALLLITSSALAVHEMRTISVADFIQRRISRPDDGLTLLMMDDEGRQHIKIWQTRLKDKSLRVVGPCRQSEGACLAPPLPFFPWSVTRRNEMLMRPAPDVVRANIRAATNGTLSTVDELVARVNANLADLSVLDDDEVSLLITSFAVPQAELNVEWGCGPVHYGGWHEDLLISQDEQRALLAGFLYAWGDEGFFARRMADLDEGIRSLGYVPRTEPAEGQQCEPRIRGGAYRFVDRVDRLNREAIISETEWLRRYGEHLAALRADIYATAAAGGVRDWDSLKGKAEAVVSAAEAIADQVIGRSIPLMELRFVEYLGDNERAISYALPGLGCGTLRRVAYRRWKETQQ</sequence>
<feature type="signal peptide" evidence="1">
    <location>
        <begin position="1"/>
        <end position="23"/>
    </location>
</feature>
<evidence type="ECO:0000313" key="2">
    <source>
        <dbReference type="EMBL" id="KAJ9138584.1"/>
    </source>
</evidence>
<proteinExistence type="predicted"/>
<dbReference type="EMBL" id="JANBVN010000142">
    <property type="protein sequence ID" value="KAJ9138584.1"/>
    <property type="molecule type" value="Genomic_DNA"/>
</dbReference>
<comment type="caution">
    <text evidence="2">The sequence shown here is derived from an EMBL/GenBank/DDBJ whole genome shotgun (WGS) entry which is preliminary data.</text>
</comment>
<name>A0AA38R818_9PEZI</name>
<keyword evidence="1" id="KW-0732">Signal</keyword>
<dbReference type="AlphaFoldDB" id="A0AA38R818"/>
<dbReference type="Proteomes" id="UP001174691">
    <property type="component" value="Unassembled WGS sequence"/>
</dbReference>
<accession>A0AA38R818</accession>
<keyword evidence="3" id="KW-1185">Reference proteome</keyword>
<protein>
    <submittedName>
        <fullName evidence="2">Uncharacterized protein</fullName>
    </submittedName>
</protein>
<organism evidence="2 3">
    <name type="scientific">Coniochaeta hoffmannii</name>
    <dbReference type="NCBI Taxonomy" id="91930"/>
    <lineage>
        <taxon>Eukaryota</taxon>
        <taxon>Fungi</taxon>
        <taxon>Dikarya</taxon>
        <taxon>Ascomycota</taxon>
        <taxon>Pezizomycotina</taxon>
        <taxon>Sordariomycetes</taxon>
        <taxon>Sordariomycetidae</taxon>
        <taxon>Coniochaetales</taxon>
        <taxon>Coniochaetaceae</taxon>
        <taxon>Coniochaeta</taxon>
    </lineage>
</organism>
<gene>
    <name evidence="2" type="ORF">NKR19_g7763</name>
</gene>
<evidence type="ECO:0000313" key="3">
    <source>
        <dbReference type="Proteomes" id="UP001174691"/>
    </source>
</evidence>
<feature type="chain" id="PRO_5041465993" evidence="1">
    <location>
        <begin position="24"/>
        <end position="358"/>
    </location>
</feature>